<evidence type="ECO:0000256" key="3">
    <source>
        <dbReference type="ARBA" id="ARBA00022485"/>
    </source>
</evidence>
<dbReference type="Gene3D" id="3.90.320.10">
    <property type="match status" value="1"/>
</dbReference>
<dbReference type="OrthoDB" id="6513042at2759"/>
<keyword evidence="27" id="KW-1185">Reference proteome</keyword>
<dbReference type="InterPro" id="IPR026851">
    <property type="entry name" value="Dna2/JHS1_DEXXQ-box"/>
</dbReference>
<evidence type="ECO:0000256" key="5">
    <source>
        <dbReference type="ARBA" id="ARBA00022722"/>
    </source>
</evidence>
<dbReference type="OMA" id="QCATQEL"/>
<dbReference type="FunFam" id="3.40.50.300:FF:000789">
    <property type="entry name" value="DNA replication ATP-dependent helicase/nuclease DNA2"/>
    <property type="match status" value="1"/>
</dbReference>
<evidence type="ECO:0000259" key="25">
    <source>
        <dbReference type="Pfam" id="PF13087"/>
    </source>
</evidence>
<dbReference type="GeneID" id="8999137"/>
<dbReference type="FunCoup" id="B5RV45">
    <property type="interactions" value="596"/>
</dbReference>
<dbReference type="InterPro" id="IPR022765">
    <property type="entry name" value="Dna2/Cas4_DUF83"/>
</dbReference>
<comment type="cofactor">
    <cofactor evidence="1">
        <name>[4Fe-4S] cluster</name>
        <dbReference type="ChEBI" id="CHEBI:49883"/>
    </cofactor>
</comment>
<dbReference type="Pfam" id="PF08696">
    <property type="entry name" value="Dna2"/>
    <property type="match status" value="1"/>
</dbReference>
<evidence type="ECO:0000256" key="18">
    <source>
        <dbReference type="ARBA" id="ARBA00023268"/>
    </source>
</evidence>
<feature type="compositionally biased region" description="Polar residues" evidence="21">
    <location>
        <begin position="164"/>
        <end position="177"/>
    </location>
</feature>
<feature type="domain" description="DNA2/NAM7 helicase helicase" evidence="24">
    <location>
        <begin position="1169"/>
        <end position="1228"/>
    </location>
</feature>
<feature type="compositionally biased region" description="Low complexity" evidence="21">
    <location>
        <begin position="85"/>
        <end position="100"/>
    </location>
</feature>
<dbReference type="InterPro" id="IPR011604">
    <property type="entry name" value="PDDEXK-like_dom_sf"/>
</dbReference>
<keyword evidence="6 20" id="KW-0479">Metal-binding</keyword>
<dbReference type="InterPro" id="IPR041677">
    <property type="entry name" value="DNA2/NAM7_AAA_11"/>
</dbReference>
<feature type="compositionally biased region" description="Basic and acidic residues" evidence="21">
    <location>
        <begin position="62"/>
        <end position="71"/>
    </location>
</feature>
<feature type="compositionally biased region" description="Polar residues" evidence="21">
    <location>
        <begin position="144"/>
        <end position="154"/>
    </location>
</feature>
<keyword evidence="15 20" id="KW-0238">DNA-binding</keyword>
<dbReference type="EMBL" id="CR382139">
    <property type="protein sequence ID" value="CAR65924.1"/>
    <property type="molecule type" value="Genomic_DNA"/>
</dbReference>
<dbReference type="Proteomes" id="UP000000599">
    <property type="component" value="Chromosome G"/>
</dbReference>
<dbReference type="GO" id="GO:0046872">
    <property type="term" value="F:metal ion binding"/>
    <property type="evidence" value="ECO:0007669"/>
    <property type="project" value="UniProtKB-UniRule"/>
</dbReference>
<dbReference type="InParanoid" id="B5RV45"/>
<dbReference type="PANTHER" id="PTHR10887">
    <property type="entry name" value="DNA2/NAM7 HELICASE FAMILY"/>
    <property type="match status" value="1"/>
</dbReference>
<comment type="similarity">
    <text evidence="2 20">Belongs to the DNA2/NAM7 helicase family.</text>
</comment>
<dbReference type="InterPro" id="IPR047187">
    <property type="entry name" value="SF1_C_Upf1"/>
</dbReference>
<evidence type="ECO:0000256" key="8">
    <source>
        <dbReference type="ARBA" id="ARBA00022759"/>
    </source>
</evidence>
<keyword evidence="18 20" id="KW-0511">Multifunctional enzyme</keyword>
<dbReference type="CDD" id="cd18041">
    <property type="entry name" value="DEXXQc_DNA2"/>
    <property type="match status" value="1"/>
</dbReference>
<dbReference type="GO" id="GO:0017108">
    <property type="term" value="F:5'-flap endonuclease activity"/>
    <property type="evidence" value="ECO:0007669"/>
    <property type="project" value="UniProtKB-UniRule"/>
</dbReference>
<name>B5RV45_DEBHA</name>
<dbReference type="VEuPathDB" id="FungiDB:DEHA2G06820g"/>
<keyword evidence="7 20" id="KW-0547">Nucleotide-binding</keyword>
<evidence type="ECO:0000313" key="27">
    <source>
        <dbReference type="Proteomes" id="UP000000599"/>
    </source>
</evidence>
<dbReference type="GO" id="GO:0033567">
    <property type="term" value="P:DNA replication, Okazaki fragment processing"/>
    <property type="evidence" value="ECO:0007669"/>
    <property type="project" value="UniProtKB-UniRule"/>
</dbReference>
<dbReference type="GO" id="GO:0017116">
    <property type="term" value="F:single-stranded DNA helicase activity"/>
    <property type="evidence" value="ECO:0007669"/>
    <property type="project" value="UniProtKB-UniRule"/>
</dbReference>
<feature type="compositionally biased region" description="Acidic residues" evidence="21">
    <location>
        <begin position="396"/>
        <end position="407"/>
    </location>
</feature>
<keyword evidence="4 20" id="KW-0235">DNA replication</keyword>
<dbReference type="KEGG" id="dha:DEHA2G06820g"/>
<evidence type="ECO:0000256" key="11">
    <source>
        <dbReference type="ARBA" id="ARBA00022806"/>
    </source>
</evidence>
<dbReference type="CDD" id="cd18808">
    <property type="entry name" value="SF1_C_Upf1"/>
    <property type="match status" value="1"/>
</dbReference>
<feature type="domain" description="DNA2/NAM7 helicase helicase" evidence="24">
    <location>
        <begin position="1058"/>
        <end position="1156"/>
    </location>
</feature>
<evidence type="ECO:0000256" key="15">
    <source>
        <dbReference type="ARBA" id="ARBA00023125"/>
    </source>
</evidence>
<evidence type="ECO:0000259" key="23">
    <source>
        <dbReference type="Pfam" id="PF08696"/>
    </source>
</evidence>
<dbReference type="RefSeq" id="XP_002770589.1">
    <property type="nucleotide sequence ID" value="XM_002770543.1"/>
</dbReference>
<keyword evidence="20" id="KW-0158">Chromosome</keyword>
<evidence type="ECO:0000256" key="20">
    <source>
        <dbReference type="RuleBase" id="RU367041"/>
    </source>
</evidence>
<evidence type="ECO:0000256" key="2">
    <source>
        <dbReference type="ARBA" id="ARBA00007913"/>
    </source>
</evidence>
<accession>B5RV45</accession>
<keyword evidence="8" id="KW-0255">Endonuclease</keyword>
<keyword evidence="10 20" id="KW-0378">Hydrolase</keyword>
<evidence type="ECO:0000259" key="22">
    <source>
        <dbReference type="Pfam" id="PF01930"/>
    </source>
</evidence>
<keyword evidence="17 20" id="KW-0539">Nucleus</keyword>
<evidence type="ECO:0000256" key="9">
    <source>
        <dbReference type="ARBA" id="ARBA00022763"/>
    </source>
</evidence>
<dbReference type="eggNOG" id="KOG1805">
    <property type="taxonomic scope" value="Eukaryota"/>
</dbReference>
<evidence type="ECO:0000256" key="21">
    <source>
        <dbReference type="SAM" id="MobiDB-lite"/>
    </source>
</evidence>
<keyword evidence="5 20" id="KW-0540">Nuclease</keyword>
<dbReference type="SUPFAM" id="SSF52540">
    <property type="entry name" value="P-loop containing nucleoside triphosphate hydrolases"/>
    <property type="match status" value="1"/>
</dbReference>
<dbReference type="GO" id="GO:0005737">
    <property type="term" value="C:cytoplasm"/>
    <property type="evidence" value="ECO:0007669"/>
    <property type="project" value="TreeGrafter"/>
</dbReference>
<proteinExistence type="inferred from homology"/>
<dbReference type="Gene3D" id="3.40.50.300">
    <property type="entry name" value="P-loop containing nucleotide triphosphate hydrolases"/>
    <property type="match status" value="2"/>
</dbReference>
<dbReference type="InterPro" id="IPR027417">
    <property type="entry name" value="P-loop_NTPase"/>
</dbReference>
<feature type="domain" description="DNA2/NAM7 helicase-like C-terminal" evidence="25">
    <location>
        <begin position="1238"/>
        <end position="1453"/>
    </location>
</feature>
<dbReference type="GO" id="GO:0005634">
    <property type="term" value="C:nucleus"/>
    <property type="evidence" value="ECO:0007669"/>
    <property type="project" value="UniProtKB-SubCell"/>
</dbReference>
<feature type="domain" description="DNA replication factor Dna2 N-terminal" evidence="23">
    <location>
        <begin position="511"/>
        <end position="709"/>
    </location>
</feature>
<dbReference type="GO" id="GO:0005694">
    <property type="term" value="C:chromosome"/>
    <property type="evidence" value="ECO:0007669"/>
    <property type="project" value="UniProtKB-SubCell"/>
</dbReference>
<feature type="region of interest" description="Disordered" evidence="21">
    <location>
        <begin position="337"/>
        <end position="371"/>
    </location>
</feature>
<dbReference type="GO" id="GO:0071932">
    <property type="term" value="P:replication fork reversal"/>
    <property type="evidence" value="ECO:0007669"/>
    <property type="project" value="TreeGrafter"/>
</dbReference>
<dbReference type="GO" id="GO:0051539">
    <property type="term" value="F:4 iron, 4 sulfur cluster binding"/>
    <property type="evidence" value="ECO:0007669"/>
    <property type="project" value="UniProtKB-UniRule"/>
</dbReference>
<comment type="subcellular location">
    <subcellularLocation>
        <location evidence="20">Nucleus</location>
    </subcellularLocation>
    <subcellularLocation>
        <location evidence="20">Chromosome</location>
    </subcellularLocation>
</comment>
<dbReference type="GO" id="GO:0006281">
    <property type="term" value="P:DNA repair"/>
    <property type="evidence" value="ECO:0007669"/>
    <property type="project" value="UniProtKB-KW"/>
</dbReference>
<keyword evidence="16 20" id="KW-0234">DNA repair</keyword>
<keyword evidence="3 20" id="KW-0004">4Fe-4S</keyword>
<dbReference type="HOGENOM" id="CLU_001666_2_1_1"/>
<dbReference type="InterPro" id="IPR041679">
    <property type="entry name" value="DNA2/NAM7-like_C"/>
</dbReference>
<dbReference type="EC" id="3.6.4.12" evidence="20"/>
<feature type="region of interest" description="Disordered" evidence="21">
    <location>
        <begin position="1"/>
        <end position="32"/>
    </location>
</feature>
<dbReference type="Pfam" id="PF13086">
    <property type="entry name" value="AAA_11"/>
    <property type="match status" value="2"/>
</dbReference>
<dbReference type="GO" id="GO:0005524">
    <property type="term" value="F:ATP binding"/>
    <property type="evidence" value="ECO:0007669"/>
    <property type="project" value="UniProtKB-UniRule"/>
</dbReference>
<keyword evidence="12 20" id="KW-0067">ATP-binding</keyword>
<evidence type="ECO:0000256" key="16">
    <source>
        <dbReference type="ARBA" id="ARBA00023204"/>
    </source>
</evidence>
<gene>
    <name evidence="26" type="ordered locus">DEHA2G06820g</name>
</gene>
<evidence type="ECO:0000256" key="19">
    <source>
        <dbReference type="ARBA" id="ARBA00047995"/>
    </source>
</evidence>
<feature type="domain" description="DUF83" evidence="22">
    <location>
        <begin position="711"/>
        <end position="818"/>
    </location>
</feature>
<keyword evidence="11 20" id="KW-0347">Helicase</keyword>
<feature type="compositionally biased region" description="Polar residues" evidence="21">
    <location>
        <begin position="422"/>
        <end position="436"/>
    </location>
</feature>
<dbReference type="Pfam" id="PF13087">
    <property type="entry name" value="AAA_12"/>
    <property type="match status" value="1"/>
</dbReference>
<evidence type="ECO:0000256" key="7">
    <source>
        <dbReference type="ARBA" id="ARBA00022741"/>
    </source>
</evidence>
<evidence type="ECO:0000256" key="12">
    <source>
        <dbReference type="ARBA" id="ARBA00022840"/>
    </source>
</evidence>
<feature type="region of interest" description="Disordered" evidence="21">
    <location>
        <begin position="384"/>
        <end position="443"/>
    </location>
</feature>
<evidence type="ECO:0000256" key="17">
    <source>
        <dbReference type="ARBA" id="ARBA00023242"/>
    </source>
</evidence>
<reference evidence="26 27" key="1">
    <citation type="journal article" date="2004" name="Nature">
        <title>Genome evolution in yeasts.</title>
        <authorList>
            <consortium name="Genolevures"/>
            <person name="Dujon B."/>
            <person name="Sherman D."/>
            <person name="Fischer G."/>
            <person name="Durrens P."/>
            <person name="Casaregola S."/>
            <person name="Lafontaine I."/>
            <person name="de Montigny J."/>
            <person name="Marck C."/>
            <person name="Neuveglise C."/>
            <person name="Talla E."/>
            <person name="Goffard N."/>
            <person name="Frangeul L."/>
            <person name="Aigle M."/>
            <person name="Anthouard V."/>
            <person name="Babour A."/>
            <person name="Barbe V."/>
            <person name="Barnay S."/>
            <person name="Blanchin S."/>
            <person name="Beckerich J.M."/>
            <person name="Beyne E."/>
            <person name="Bleykasten C."/>
            <person name="Boisrame A."/>
            <person name="Boyer J."/>
            <person name="Cattolico L."/>
            <person name="Confanioleri F."/>
            <person name="de Daruvar A."/>
            <person name="Despons L."/>
            <person name="Fabre E."/>
            <person name="Fairhead C."/>
            <person name="Ferry-Dumazet H."/>
            <person name="Groppi A."/>
            <person name="Hantraye F."/>
            <person name="Hennequin C."/>
            <person name="Jauniaux N."/>
            <person name="Joyet P."/>
            <person name="Kachouri R."/>
            <person name="Kerrest A."/>
            <person name="Koszul R."/>
            <person name="Lemaire M."/>
            <person name="Lesur I."/>
            <person name="Ma L."/>
            <person name="Muller H."/>
            <person name="Nicaud J.M."/>
            <person name="Nikolski M."/>
            <person name="Oztas S."/>
            <person name="Ozier-Kalogeropoulos O."/>
            <person name="Pellenz S."/>
            <person name="Potier S."/>
            <person name="Richard G.F."/>
            <person name="Straub M.L."/>
            <person name="Suleau A."/>
            <person name="Swennene D."/>
            <person name="Tekaia F."/>
            <person name="Wesolowski-Louvel M."/>
            <person name="Westhof E."/>
            <person name="Wirth B."/>
            <person name="Zeniou-Meyer M."/>
            <person name="Zivanovic I."/>
            <person name="Bolotin-Fukuhara M."/>
            <person name="Thierry A."/>
            <person name="Bouchier C."/>
            <person name="Caudron B."/>
            <person name="Scarpelli C."/>
            <person name="Gaillardin C."/>
            <person name="Weissenbach J."/>
            <person name="Wincker P."/>
            <person name="Souciet J.L."/>
        </authorList>
    </citation>
    <scope>NUCLEOTIDE SEQUENCE [LARGE SCALE GENOMIC DNA]</scope>
    <source>
        <strain evidence="27">ATCC 36239 / CBS 767 / BCRC 21394 / JCM 1990 / NBRC 0083 / IGC 2968</strain>
    </source>
</reference>
<dbReference type="Pfam" id="PF01930">
    <property type="entry name" value="Cas_Cas4"/>
    <property type="match status" value="1"/>
</dbReference>
<organism evidence="26 27">
    <name type="scientific">Debaryomyces hansenii (strain ATCC 36239 / CBS 767 / BCRC 21394 / JCM 1990 / NBRC 0083 / IGC 2968)</name>
    <name type="common">Yeast</name>
    <name type="synonym">Torulaspora hansenii</name>
    <dbReference type="NCBI Taxonomy" id="284592"/>
    <lineage>
        <taxon>Eukaryota</taxon>
        <taxon>Fungi</taxon>
        <taxon>Dikarya</taxon>
        <taxon>Ascomycota</taxon>
        <taxon>Saccharomycotina</taxon>
        <taxon>Pichiomycetes</taxon>
        <taxon>Debaryomycetaceae</taxon>
        <taxon>Debaryomyces</taxon>
    </lineage>
</organism>
<evidence type="ECO:0000256" key="1">
    <source>
        <dbReference type="ARBA" id="ARBA00001966"/>
    </source>
</evidence>
<comment type="catalytic activity">
    <reaction evidence="19 20">
        <text>ATP + H2O = ADP + phosphate + H(+)</text>
        <dbReference type="Rhea" id="RHEA:13065"/>
        <dbReference type="ChEBI" id="CHEBI:15377"/>
        <dbReference type="ChEBI" id="CHEBI:15378"/>
        <dbReference type="ChEBI" id="CHEBI:30616"/>
        <dbReference type="ChEBI" id="CHEBI:43474"/>
        <dbReference type="ChEBI" id="CHEBI:456216"/>
        <dbReference type="EC" id="3.6.4.12"/>
    </reaction>
</comment>
<evidence type="ECO:0000256" key="13">
    <source>
        <dbReference type="ARBA" id="ARBA00023004"/>
    </source>
</evidence>
<protein>
    <recommendedName>
        <fullName evidence="20">DNA replication ATP-dependent helicase/nuclease</fullName>
        <ecNumber evidence="20">3.1.-.-</ecNumber>
        <ecNumber evidence="20">3.6.4.12</ecNumber>
    </recommendedName>
</protein>
<keyword evidence="14 20" id="KW-0411">Iron-sulfur</keyword>
<dbReference type="InterPro" id="IPR045055">
    <property type="entry name" value="DNA2/NAM7-like"/>
</dbReference>
<dbReference type="GO" id="GO:0016887">
    <property type="term" value="F:ATP hydrolysis activity"/>
    <property type="evidence" value="ECO:0007669"/>
    <property type="project" value="RHEA"/>
</dbReference>
<evidence type="ECO:0000259" key="24">
    <source>
        <dbReference type="Pfam" id="PF13086"/>
    </source>
</evidence>
<dbReference type="EC" id="3.1.-.-" evidence="20"/>
<evidence type="ECO:0000256" key="4">
    <source>
        <dbReference type="ARBA" id="ARBA00022705"/>
    </source>
</evidence>
<dbReference type="PANTHER" id="PTHR10887:SF433">
    <property type="entry name" value="DNA REPLICATION ATP-DEPENDENT HELICASE_NUCLEASE DNA2"/>
    <property type="match status" value="1"/>
</dbReference>
<sequence>MTDKRQGITSPPISKAVKKMRPNEAGSNYKENIDDVNKVRKIPAKTTYFFQPSNTLAYRNSGSKETKDKMGDSGSAAHVLKESDTNAISSTNANSSAQQIKTPSKTYENYEKFIQEQQSSDDSFDGIRWRASPRKAISKGVNGVPSSPLKNTVSPRKRGDESKSSSTLVNEQANSVLSKYGAGFHNIQSQTPTMNRTHSDISSSESVHKKFINAQHSPSLTRTKSFGMDNLVSSKTMSMLQRFERPNSKSATPKTAASFSNSTSLNSWIDKFDKSNSKAETSPCALDLETIASSANEIIQSAQHPNHHNEHELKCDTSASVQETVVTQEVLNGIDFSDDFSDSGLMTSPNKPEESAKLEPVPVDSDDPFSSDDEVVLTAIRTQSRKLEDKSQSQSIDEEDSEDPFSDDDVKFSQLDTKIETRPSSSSQKYLTTQQKSDNRHAESFQNDVKRLENLQSIDKSISDNDINDAKLSYSRPDLQRFQIKSILNNTYKVQNRIRNQAILIVVDGKLEESKLILRGEYLQLDFQINDVIHLILTDPSHPKLIDDTHNLLIWNPDILVSATTVSQQMGCPRKSVLINRLSFPGESSIPLIVGIIIHEIFQACFHTENWSMDYMIGLMELEIQSKLLQIYSIGNEVNKVKTEIQNQLPYLETWFKTYFKKPLSSNTSIPTNHGNQKVMFAANKALDIEENIWSPMFGLKGKVDVTLEGQLYDQSTNGKFLLPMEIKTGREYISHHAQSSLYSLLFKDRYDMDVNMFLLVYTKERISKKYDISRTDLKSLVNLRNRITKYFKSGTRELPELIKQSQCDRCEVQQACMTINKLVENGTAEESGLPQDVYNGLTFHLENDENSRVFYNYWDNLITQEEGIMTNLKKDLWTLTAKERENTKGKALSDLIIKESNDNDDFQEKFFYTFERPNNPQSLQNSQLIKYDRIIISDQEGHFAIAQGFITAIRPSFIKITADRRIVNSNLKVDGFNETDNQTFQSVLHKNLNSQKQDKLYRIDKDDMFHGMGLARYNILNLFLKDGDSRRRESIVNLKEPKFMPSKLQYDISSENFNSDQIGAFDKILNTKDYSLILGMPGTGKTTVIAQIIKLLVQNKKTVLLASYTHSAVDNILLKVKDYGIDILRVGSPLKVHKDIRKYVAGFDTDKQIKNYDDFIATYMTPPVVAATCLGIGDIAFNLRTHFDYCIIDEASQVSLPISIGPLRFCDKFILVGDHNQLPPLVQHPNPAIKQGLSRSLFKILSDTYPQSIAELTYQYRMCEEIMLLSNVLIYGGRLKCGTEKVAKQSLYIPNPNMIEDQISPQYSLKLRKEDLWIDSILKPENKVIFINHDDVPGVERTIGEKVENLTEVDLIKQIVESLTMCGVKESSIGVMSLYRSQLRLLHRGLSHKPDVEVLTADQFQGRDKDCIIISLVRSNKDNKVGDLLKEWRRVNVAITRSKSKLIILGSKSTLKSVKMLEAFMALIESRGWMYDLPPYADKFYEFAFMESLSNPVRNVKSKVNQNLTQDSRIINNNPLIRDIINDMTN</sequence>
<dbReference type="GO" id="GO:0003677">
    <property type="term" value="F:DNA binding"/>
    <property type="evidence" value="ECO:0007669"/>
    <property type="project" value="UniProtKB-UniRule"/>
</dbReference>
<feature type="region of interest" description="Disordered" evidence="21">
    <location>
        <begin position="57"/>
        <end position="206"/>
    </location>
</feature>
<keyword evidence="9 20" id="KW-0227">DNA damage</keyword>
<keyword evidence="13 20" id="KW-0408">Iron</keyword>
<comment type="function">
    <text evidence="20">Key enzyme involved in DNA replication and DNA repair. Involved in Okazaki fragments processing by cleaving long flaps that escape FEN1: flaps that are longer than 27 nucleotides are coated by replication protein A complex (RPA), leading to recruit DNA2 which cleaves the flap until it is too short to bind RPA and becomes a substrate for FEN1. Also involved in 5'-end resection of DNA during double-strand break (DSB) repair by mediating the cleavage of 5'-ssDNA.</text>
</comment>
<evidence type="ECO:0000256" key="6">
    <source>
        <dbReference type="ARBA" id="ARBA00022723"/>
    </source>
</evidence>
<evidence type="ECO:0000256" key="14">
    <source>
        <dbReference type="ARBA" id="ARBA00023014"/>
    </source>
</evidence>
<dbReference type="STRING" id="284592.B5RV45"/>
<evidence type="ECO:0000256" key="10">
    <source>
        <dbReference type="ARBA" id="ARBA00022801"/>
    </source>
</evidence>
<evidence type="ECO:0000313" key="26">
    <source>
        <dbReference type="EMBL" id="CAR65924.1"/>
    </source>
</evidence>
<feature type="compositionally biased region" description="Polar residues" evidence="21">
    <location>
        <begin position="186"/>
        <end position="205"/>
    </location>
</feature>
<dbReference type="InterPro" id="IPR014808">
    <property type="entry name" value="DNA_replication_fac_Dna2_N"/>
</dbReference>